<evidence type="ECO:0000256" key="8">
    <source>
        <dbReference type="SAM" id="Phobius"/>
    </source>
</evidence>
<comment type="caution">
    <text evidence="9">The sequence shown here is derived from an EMBL/GenBank/DDBJ whole genome shotgun (WGS) entry which is preliminary data.</text>
</comment>
<protein>
    <recommendedName>
        <fullName evidence="11">QacE family quaternary ammonium compound efflux SMR transporter</fullName>
    </recommendedName>
</protein>
<evidence type="ECO:0000256" key="7">
    <source>
        <dbReference type="RuleBase" id="RU003942"/>
    </source>
</evidence>
<evidence type="ECO:0000256" key="6">
    <source>
        <dbReference type="ARBA" id="ARBA00023136"/>
    </source>
</evidence>
<keyword evidence="10" id="KW-1185">Reference proteome</keyword>
<comment type="subcellular location">
    <subcellularLocation>
        <location evidence="1 7">Cell membrane</location>
        <topology evidence="1 7">Multi-pass membrane protein</topology>
    </subcellularLocation>
</comment>
<dbReference type="RefSeq" id="WP_157414757.1">
    <property type="nucleotide sequence ID" value="NZ_BAAAMK010000001.1"/>
</dbReference>
<dbReference type="InterPro" id="IPR037185">
    <property type="entry name" value="EmrE-like"/>
</dbReference>
<evidence type="ECO:0000313" key="9">
    <source>
        <dbReference type="EMBL" id="GAA1942506.1"/>
    </source>
</evidence>
<evidence type="ECO:0008006" key="11">
    <source>
        <dbReference type="Google" id="ProtNLM"/>
    </source>
</evidence>
<keyword evidence="2" id="KW-0813">Transport</keyword>
<organism evidence="9 10">
    <name type="scientific">Agromyces allii</name>
    <dbReference type="NCBI Taxonomy" id="393607"/>
    <lineage>
        <taxon>Bacteria</taxon>
        <taxon>Bacillati</taxon>
        <taxon>Actinomycetota</taxon>
        <taxon>Actinomycetes</taxon>
        <taxon>Micrococcales</taxon>
        <taxon>Microbacteriaceae</taxon>
        <taxon>Agromyces</taxon>
    </lineage>
</organism>
<evidence type="ECO:0000256" key="3">
    <source>
        <dbReference type="ARBA" id="ARBA00022475"/>
    </source>
</evidence>
<keyword evidence="5 8" id="KW-1133">Transmembrane helix</keyword>
<dbReference type="Proteomes" id="UP001499954">
    <property type="component" value="Unassembled WGS sequence"/>
</dbReference>
<dbReference type="PANTHER" id="PTHR30561">
    <property type="entry name" value="SMR FAMILY PROTON-DEPENDENT DRUG EFFLUX TRANSPORTER SUGE"/>
    <property type="match status" value="1"/>
</dbReference>
<feature type="transmembrane region" description="Helical" evidence="8">
    <location>
        <begin position="59"/>
        <end position="81"/>
    </location>
</feature>
<dbReference type="Pfam" id="PF00893">
    <property type="entry name" value="Multi_Drug_Res"/>
    <property type="match status" value="1"/>
</dbReference>
<keyword evidence="3" id="KW-1003">Cell membrane</keyword>
<name>A0ABP5BEC2_9MICO</name>
<evidence type="ECO:0000256" key="1">
    <source>
        <dbReference type="ARBA" id="ARBA00004651"/>
    </source>
</evidence>
<reference evidence="10" key="1">
    <citation type="journal article" date="2019" name="Int. J. Syst. Evol. Microbiol.">
        <title>The Global Catalogue of Microorganisms (GCM) 10K type strain sequencing project: providing services to taxonomists for standard genome sequencing and annotation.</title>
        <authorList>
            <consortium name="The Broad Institute Genomics Platform"/>
            <consortium name="The Broad Institute Genome Sequencing Center for Infectious Disease"/>
            <person name="Wu L."/>
            <person name="Ma J."/>
        </authorList>
    </citation>
    <scope>NUCLEOTIDE SEQUENCE [LARGE SCALE GENOMIC DNA]</scope>
    <source>
        <strain evidence="10">JCM 13584</strain>
    </source>
</reference>
<dbReference type="Gene3D" id="1.10.3730.20">
    <property type="match status" value="1"/>
</dbReference>
<sequence length="140" mass="14062">MPRTGAWAVLAATIALEVTATLSLDAAQRHPWLYAVVIVGYAGSFVLLSQVLRMGMPLGVAYGIWGATGVALTAVLAWALFGDPLTPTMLAGIGLIAAGVLLIELGSQRAARRAEASRIVTGTDAAAAAGASDTTDGAGA</sequence>
<evidence type="ECO:0000256" key="4">
    <source>
        <dbReference type="ARBA" id="ARBA00022692"/>
    </source>
</evidence>
<dbReference type="InterPro" id="IPR000390">
    <property type="entry name" value="Small_drug/metabolite_transptr"/>
</dbReference>
<accession>A0ABP5BEC2</accession>
<comment type="similarity">
    <text evidence="7">Belongs to the drug/metabolite transporter (DMT) superfamily. Small multidrug resistance (SMR) (TC 2.A.7.1) family.</text>
</comment>
<dbReference type="PANTHER" id="PTHR30561:SF1">
    <property type="entry name" value="MULTIDRUG TRANSPORTER EMRE"/>
    <property type="match status" value="1"/>
</dbReference>
<feature type="transmembrane region" description="Helical" evidence="8">
    <location>
        <begin position="87"/>
        <end position="105"/>
    </location>
</feature>
<dbReference type="InterPro" id="IPR045324">
    <property type="entry name" value="Small_multidrug_res"/>
</dbReference>
<evidence type="ECO:0000313" key="10">
    <source>
        <dbReference type="Proteomes" id="UP001499954"/>
    </source>
</evidence>
<dbReference type="SUPFAM" id="SSF103481">
    <property type="entry name" value="Multidrug resistance efflux transporter EmrE"/>
    <property type="match status" value="1"/>
</dbReference>
<feature type="transmembrane region" description="Helical" evidence="8">
    <location>
        <begin position="33"/>
        <end position="52"/>
    </location>
</feature>
<evidence type="ECO:0000256" key="2">
    <source>
        <dbReference type="ARBA" id="ARBA00022448"/>
    </source>
</evidence>
<proteinExistence type="inferred from homology"/>
<keyword evidence="4 7" id="KW-0812">Transmembrane</keyword>
<gene>
    <name evidence="9" type="ORF">GCM10009717_06110</name>
</gene>
<dbReference type="EMBL" id="BAAAMK010000001">
    <property type="protein sequence ID" value="GAA1942506.1"/>
    <property type="molecule type" value="Genomic_DNA"/>
</dbReference>
<keyword evidence="6 8" id="KW-0472">Membrane</keyword>
<evidence type="ECO:0000256" key="5">
    <source>
        <dbReference type="ARBA" id="ARBA00022989"/>
    </source>
</evidence>